<sequence length="197" mass="21270">MSLPVTPSDRIAELLIHIGRSSRSEDERSTLTAAQWTCLRFFARANRTTRTPSGFASFHATTRGTASQIIKSLEAQDMIVRRKSPDDGRSVFFDLTKAGCAALESDPLGHLIAVIDSLDHTDRAAFLSTLNRLTSALAESRGARAFGTCGDCAHFTSTGQSGYCSCMSKELDVDRIDQLCASYSPFAPAGKDADVRA</sequence>
<evidence type="ECO:0000313" key="2">
    <source>
        <dbReference type="EMBL" id="MCV3272013.1"/>
    </source>
</evidence>
<evidence type="ECO:0000259" key="1">
    <source>
        <dbReference type="PROSITE" id="PS50995"/>
    </source>
</evidence>
<dbReference type="SMART" id="SM00347">
    <property type="entry name" value="HTH_MARR"/>
    <property type="match status" value="1"/>
</dbReference>
<dbReference type="SUPFAM" id="SSF46785">
    <property type="entry name" value="Winged helix' DNA-binding domain"/>
    <property type="match status" value="1"/>
</dbReference>
<dbReference type="EMBL" id="JALIEB010000006">
    <property type="protein sequence ID" value="MCV3272013.1"/>
    <property type="molecule type" value="Genomic_DNA"/>
</dbReference>
<dbReference type="RefSeq" id="WP_263844338.1">
    <property type="nucleotide sequence ID" value="NZ_JALIEB010000006.1"/>
</dbReference>
<dbReference type="InterPro" id="IPR036388">
    <property type="entry name" value="WH-like_DNA-bd_sf"/>
</dbReference>
<dbReference type="InterPro" id="IPR000835">
    <property type="entry name" value="HTH_MarR-typ"/>
</dbReference>
<dbReference type="PROSITE" id="PS50995">
    <property type="entry name" value="HTH_MARR_2"/>
    <property type="match status" value="1"/>
</dbReference>
<dbReference type="PANTHER" id="PTHR33164">
    <property type="entry name" value="TRANSCRIPTIONAL REGULATOR, MARR FAMILY"/>
    <property type="match status" value="1"/>
</dbReference>
<gene>
    <name evidence="2" type="ORF">MUB52_11305</name>
</gene>
<dbReference type="InterPro" id="IPR039422">
    <property type="entry name" value="MarR/SlyA-like"/>
</dbReference>
<protein>
    <submittedName>
        <fullName evidence="2">MarR family winged helix-turn-helix transcriptional regulator</fullName>
    </submittedName>
</protein>
<keyword evidence="3" id="KW-1185">Reference proteome</keyword>
<dbReference type="PANTHER" id="PTHR33164:SF89">
    <property type="entry name" value="MARR FAMILY REGULATORY PROTEIN"/>
    <property type="match status" value="1"/>
</dbReference>
<evidence type="ECO:0000313" key="3">
    <source>
        <dbReference type="Proteomes" id="UP001208690"/>
    </source>
</evidence>
<dbReference type="Gene3D" id="1.10.10.10">
    <property type="entry name" value="Winged helix-like DNA-binding domain superfamily/Winged helix DNA-binding domain"/>
    <property type="match status" value="1"/>
</dbReference>
<proteinExistence type="predicted"/>
<feature type="domain" description="HTH marR-type" evidence="1">
    <location>
        <begin position="8"/>
        <end position="135"/>
    </location>
</feature>
<reference evidence="2 3" key="1">
    <citation type="submission" date="2022-04" db="EMBL/GenBank/DDBJ databases">
        <title>Roseobacter sp. WL0113 is a bacterium isolated from neritic sediment.</title>
        <authorList>
            <person name="Wang L."/>
            <person name="He W."/>
            <person name="Zhang D.-F."/>
        </authorList>
    </citation>
    <scope>NUCLEOTIDE SEQUENCE [LARGE SCALE GENOMIC DNA]</scope>
    <source>
        <strain evidence="2 3">WL0113</strain>
    </source>
</reference>
<dbReference type="InterPro" id="IPR036390">
    <property type="entry name" value="WH_DNA-bd_sf"/>
</dbReference>
<accession>A0ABT3BEK9</accession>
<organism evidence="2 3">
    <name type="scientific">Roseobacter sinensis</name>
    <dbReference type="NCBI Taxonomy" id="2931391"/>
    <lineage>
        <taxon>Bacteria</taxon>
        <taxon>Pseudomonadati</taxon>
        <taxon>Pseudomonadota</taxon>
        <taxon>Alphaproteobacteria</taxon>
        <taxon>Rhodobacterales</taxon>
        <taxon>Roseobacteraceae</taxon>
        <taxon>Roseobacter</taxon>
    </lineage>
</organism>
<name>A0ABT3BEK9_9RHOB</name>
<dbReference type="Pfam" id="PF12802">
    <property type="entry name" value="MarR_2"/>
    <property type="match status" value="1"/>
</dbReference>
<comment type="caution">
    <text evidence="2">The sequence shown here is derived from an EMBL/GenBank/DDBJ whole genome shotgun (WGS) entry which is preliminary data.</text>
</comment>
<dbReference type="Proteomes" id="UP001208690">
    <property type="component" value="Unassembled WGS sequence"/>
</dbReference>